<gene>
    <name evidence="1" type="ORF">DO97_18650</name>
</gene>
<evidence type="ECO:0000313" key="2">
    <source>
        <dbReference type="Proteomes" id="UP000030170"/>
    </source>
</evidence>
<organism evidence="1 2">
    <name type="scientific">Neosynechococcus sphagnicola sy1</name>
    <dbReference type="NCBI Taxonomy" id="1497020"/>
    <lineage>
        <taxon>Bacteria</taxon>
        <taxon>Bacillati</taxon>
        <taxon>Cyanobacteriota</taxon>
        <taxon>Cyanophyceae</taxon>
        <taxon>Neosynechococcales</taxon>
        <taxon>Neosynechococcaceae</taxon>
        <taxon>Neosynechococcus</taxon>
    </lineage>
</organism>
<protein>
    <recommendedName>
        <fullName evidence="3">CopG family transcriptional regulator</fullName>
    </recommendedName>
</protein>
<sequence>MKTKHAAHGENKSIQFKALLTPKTSILLKEKAIEIGISQSELLECFAREQLRNLQKQEVTQILGEA</sequence>
<evidence type="ECO:0008006" key="3">
    <source>
        <dbReference type="Google" id="ProtNLM"/>
    </source>
</evidence>
<comment type="caution">
    <text evidence="1">The sequence shown here is derived from an EMBL/GenBank/DDBJ whole genome shotgun (WGS) entry which is preliminary data.</text>
</comment>
<dbReference type="AlphaFoldDB" id="A0A098TNS9"/>
<dbReference type="STRING" id="1497020.DO97_18650"/>
<proteinExistence type="predicted"/>
<name>A0A098TNS9_9CYAN</name>
<dbReference type="EMBL" id="JJML01000007">
    <property type="protein sequence ID" value="KGF73522.1"/>
    <property type="molecule type" value="Genomic_DNA"/>
</dbReference>
<keyword evidence="2" id="KW-1185">Reference proteome</keyword>
<reference evidence="1 2" key="1">
    <citation type="journal article" date="2014" name="Mol. Ecol.">
        <title>Evolution of Synechococcus.</title>
        <authorList>
            <person name="Dvorak P."/>
            <person name="Casamatta D."/>
            <person name="Hasler P."/>
            <person name="Poulickova A."/>
            <person name="Ondrej V."/>
            <person name="Sanges R."/>
        </authorList>
    </citation>
    <scope>NUCLEOTIDE SEQUENCE [LARGE SCALE GENOMIC DNA]</scope>
    <source>
        <strain evidence="1 2">CAUP A 1101</strain>
    </source>
</reference>
<dbReference type="RefSeq" id="WP_036531257.1">
    <property type="nucleotide sequence ID" value="NZ_JJML01000007.1"/>
</dbReference>
<accession>A0A098TNS9</accession>
<evidence type="ECO:0000313" key="1">
    <source>
        <dbReference type="EMBL" id="KGF73522.1"/>
    </source>
</evidence>
<dbReference type="Proteomes" id="UP000030170">
    <property type="component" value="Unassembled WGS sequence"/>
</dbReference>